<dbReference type="Proteomes" id="UP000252519">
    <property type="component" value="Unassembled WGS sequence"/>
</dbReference>
<keyword evidence="2" id="KW-0560">Oxidoreductase</keyword>
<comment type="caution">
    <text evidence="3">The sequence shown here is derived from an EMBL/GenBank/DDBJ whole genome shotgun (WGS) entry which is preliminary data.</text>
</comment>
<keyword evidence="1" id="KW-0285">Flavoprotein</keyword>
<protein>
    <submittedName>
        <fullName evidence="3">Uncharacterized protein</fullName>
    </submittedName>
</protein>
<evidence type="ECO:0000313" key="3">
    <source>
        <dbReference type="EMBL" id="RCN24637.1"/>
    </source>
</evidence>
<accession>A0A368F358</accession>
<dbReference type="STRING" id="29170.A0A368F358"/>
<evidence type="ECO:0000313" key="4">
    <source>
        <dbReference type="Proteomes" id="UP000252519"/>
    </source>
</evidence>
<name>A0A368F358_ANCCA</name>
<reference evidence="3 4" key="1">
    <citation type="submission" date="2014-10" db="EMBL/GenBank/DDBJ databases">
        <title>Draft genome of the hookworm Ancylostoma caninum.</title>
        <authorList>
            <person name="Mitreva M."/>
        </authorList>
    </citation>
    <scope>NUCLEOTIDE SEQUENCE [LARGE SCALE GENOMIC DNA]</scope>
    <source>
        <strain evidence="3 4">Baltimore</strain>
    </source>
</reference>
<dbReference type="GO" id="GO:0016491">
    <property type="term" value="F:oxidoreductase activity"/>
    <property type="evidence" value="ECO:0007669"/>
    <property type="project" value="UniProtKB-KW"/>
</dbReference>
<organism evidence="3 4">
    <name type="scientific">Ancylostoma caninum</name>
    <name type="common">Dog hookworm</name>
    <dbReference type="NCBI Taxonomy" id="29170"/>
    <lineage>
        <taxon>Eukaryota</taxon>
        <taxon>Metazoa</taxon>
        <taxon>Ecdysozoa</taxon>
        <taxon>Nematoda</taxon>
        <taxon>Chromadorea</taxon>
        <taxon>Rhabditida</taxon>
        <taxon>Rhabditina</taxon>
        <taxon>Rhabditomorpha</taxon>
        <taxon>Strongyloidea</taxon>
        <taxon>Ancylostomatidae</taxon>
        <taxon>Ancylostomatinae</taxon>
        <taxon>Ancylostoma</taxon>
    </lineage>
</organism>
<dbReference type="PANTHER" id="PTHR43656">
    <property type="entry name" value="BINDING OXIDOREDUCTASE, PUTATIVE (AFU_ORTHOLOGUE AFUA_2G08260)-RELATED"/>
    <property type="match status" value="1"/>
</dbReference>
<sequence length="136" mass="15494">MVHERIQADKVDVSVLGTPLTFRNYRKAKNRFLKVGKVHSSIRIFSVSNAFLFKASLTERISTWDVEDLSMRGIPTQELINIYDKWGHGGFGVILTGNVMVEPVSGIQDIRLCQVLLTEVRKGIHRLSFRKNHSMP</sequence>
<dbReference type="InterPro" id="IPR051799">
    <property type="entry name" value="NADH_flavin_oxidoreductase"/>
</dbReference>
<evidence type="ECO:0000256" key="1">
    <source>
        <dbReference type="ARBA" id="ARBA00022630"/>
    </source>
</evidence>
<evidence type="ECO:0000256" key="2">
    <source>
        <dbReference type="ARBA" id="ARBA00023002"/>
    </source>
</evidence>
<dbReference type="OrthoDB" id="1663137at2759"/>
<dbReference type="PANTHER" id="PTHR43656:SF5">
    <property type="entry name" value="NADH:FLAVIN OXIDOREDUCTASE_NADH OXIDASE N-TERMINAL DOMAIN-CONTAINING PROTEIN"/>
    <property type="match status" value="1"/>
</dbReference>
<dbReference type="EMBL" id="JOJR01017999">
    <property type="protein sequence ID" value="RCN24637.1"/>
    <property type="molecule type" value="Genomic_DNA"/>
</dbReference>
<proteinExistence type="predicted"/>
<dbReference type="InterPro" id="IPR013785">
    <property type="entry name" value="Aldolase_TIM"/>
</dbReference>
<keyword evidence="4" id="KW-1185">Reference proteome</keyword>
<dbReference type="AlphaFoldDB" id="A0A368F358"/>
<gene>
    <name evidence="3" type="ORF">ANCCAN_29664</name>
</gene>
<dbReference type="Gene3D" id="3.20.20.70">
    <property type="entry name" value="Aldolase class I"/>
    <property type="match status" value="1"/>
</dbReference>